<reference evidence="1 2" key="1">
    <citation type="submission" date="2019-09" db="EMBL/GenBank/DDBJ databases">
        <authorList>
            <person name="Mazhar S."/>
            <person name="Altermann E."/>
            <person name="Hill C."/>
            <person name="Mcauliffe O."/>
        </authorList>
    </citation>
    <scope>NUCLEOTIDE SEQUENCE [LARGE SCALE GENOMIC DNA]</scope>
    <source>
        <strain evidence="1 2">ATCC 51831</strain>
    </source>
</reference>
<name>A0ABQ6RBB7_9STAP</name>
<gene>
    <name evidence="1" type="ORF">ERX35_001025</name>
</gene>
<accession>A0ABQ6RBB7</accession>
<evidence type="ECO:0000313" key="1">
    <source>
        <dbReference type="EMBL" id="KAA1042495.1"/>
    </source>
</evidence>
<dbReference type="RefSeq" id="WP_149458046.1">
    <property type="nucleotide sequence ID" value="NZ_SCWC02000001.1"/>
</dbReference>
<proteinExistence type="predicted"/>
<evidence type="ECO:0008006" key="3">
    <source>
        <dbReference type="Google" id="ProtNLM"/>
    </source>
</evidence>
<sequence length="73" mass="8813">MRIFTKNEIEKWINYTDENVLEKEEFLGRCYVCGRFLKNTELPIGPERKVVCSNDREFFEIEYKELEESGDLK</sequence>
<dbReference type="EMBL" id="SCWC02000001">
    <property type="protein sequence ID" value="KAA1042495.1"/>
    <property type="molecule type" value="Genomic_DNA"/>
</dbReference>
<dbReference type="Proteomes" id="UP000295735">
    <property type="component" value="Unassembled WGS sequence"/>
</dbReference>
<keyword evidence="2" id="KW-1185">Reference proteome</keyword>
<comment type="caution">
    <text evidence="1">The sequence shown here is derived from an EMBL/GenBank/DDBJ whole genome shotgun (WGS) entry which is preliminary data.</text>
</comment>
<evidence type="ECO:0000313" key="2">
    <source>
        <dbReference type="Proteomes" id="UP000295735"/>
    </source>
</evidence>
<organism evidence="1 2">
    <name type="scientific">Macrococcus equipercicus</name>
    <dbReference type="NCBI Taxonomy" id="69967"/>
    <lineage>
        <taxon>Bacteria</taxon>
        <taxon>Bacillati</taxon>
        <taxon>Bacillota</taxon>
        <taxon>Bacilli</taxon>
        <taxon>Bacillales</taxon>
        <taxon>Staphylococcaceae</taxon>
        <taxon>Macrococcus</taxon>
    </lineage>
</organism>
<protein>
    <recommendedName>
        <fullName evidence="3">DUF1642 domain-containing protein</fullName>
    </recommendedName>
</protein>